<dbReference type="PROSITE" id="PS51257">
    <property type="entry name" value="PROKAR_LIPOPROTEIN"/>
    <property type="match status" value="1"/>
</dbReference>
<feature type="chain" id="PRO_5037646303" description="DUF306 domain-containing protein" evidence="1">
    <location>
        <begin position="20"/>
        <end position="264"/>
    </location>
</feature>
<evidence type="ECO:0000256" key="1">
    <source>
        <dbReference type="SAM" id="SignalP"/>
    </source>
</evidence>
<evidence type="ECO:0000259" key="2">
    <source>
        <dbReference type="Pfam" id="PF03724"/>
    </source>
</evidence>
<dbReference type="InterPro" id="IPR039366">
    <property type="entry name" value="Pilotin"/>
</dbReference>
<feature type="domain" description="DUF306" evidence="2">
    <location>
        <begin position="148"/>
        <end position="261"/>
    </location>
</feature>
<accession>A0A918XJN3</accession>
<gene>
    <name evidence="3" type="ORF">GCM10007053_22440</name>
</gene>
<dbReference type="InterPro" id="IPR053196">
    <property type="entry name" value="Lipoprotein_YbaY-like"/>
</dbReference>
<reference evidence="3" key="1">
    <citation type="journal article" date="2014" name="Int. J. Syst. Evol. Microbiol.">
        <title>Complete genome sequence of Corynebacterium casei LMG S-19264T (=DSM 44701T), isolated from a smear-ripened cheese.</title>
        <authorList>
            <consortium name="US DOE Joint Genome Institute (JGI-PGF)"/>
            <person name="Walter F."/>
            <person name="Albersmeier A."/>
            <person name="Kalinowski J."/>
            <person name="Ruckert C."/>
        </authorList>
    </citation>
    <scope>NUCLEOTIDE SEQUENCE</scope>
    <source>
        <strain evidence="3">KCTC 23430</strain>
    </source>
</reference>
<sequence length="264" mass="28272">MTWRTSALALILLSLTACGQPTTNVPEIGTIEGEVLYRERILLPPGAQLTVQLEDISQSDASAVVVVSATQALNGTAPPYPFALEIDSSALQAASQYALRARIELDGQVRFTNTDYIDPFADGPLTVMLQGVQQRAPHQAQEQAPPVAALEGVEWVLVSLEGFETLAGLEGRSPDISFDANEQRASGFSGCNRFTGGYEREGSSEQGAALRFLPMAGTLMACPEGAELERAFLQMLSSVDAFRLAGEELVLLNGDQPVARFRAL</sequence>
<feature type="signal peptide" evidence="1">
    <location>
        <begin position="1"/>
        <end position="19"/>
    </location>
</feature>
<reference evidence="3" key="2">
    <citation type="submission" date="2020-09" db="EMBL/GenBank/DDBJ databases">
        <authorList>
            <person name="Sun Q."/>
            <person name="Kim S."/>
        </authorList>
    </citation>
    <scope>NUCLEOTIDE SEQUENCE</scope>
    <source>
        <strain evidence="3">KCTC 23430</strain>
    </source>
</reference>
<keyword evidence="4" id="KW-1185">Reference proteome</keyword>
<evidence type="ECO:0000313" key="4">
    <source>
        <dbReference type="Proteomes" id="UP000644693"/>
    </source>
</evidence>
<dbReference type="InterPro" id="IPR005184">
    <property type="entry name" value="DUF306_Meta_HslJ"/>
</dbReference>
<evidence type="ECO:0000313" key="3">
    <source>
        <dbReference type="EMBL" id="GHD35479.1"/>
    </source>
</evidence>
<comment type="caution">
    <text evidence="3">The sequence shown here is derived from an EMBL/GenBank/DDBJ whole genome shotgun (WGS) entry which is preliminary data.</text>
</comment>
<dbReference type="RefSeq" id="WP_189477892.1">
    <property type="nucleotide sequence ID" value="NZ_BMYM01000002.1"/>
</dbReference>
<dbReference type="InterPro" id="IPR038670">
    <property type="entry name" value="HslJ-like_sf"/>
</dbReference>
<protein>
    <recommendedName>
        <fullName evidence="2">DUF306 domain-containing protein</fullName>
    </recommendedName>
</protein>
<dbReference type="Pfam" id="PF03724">
    <property type="entry name" value="META"/>
    <property type="match status" value="1"/>
</dbReference>
<dbReference type="PANTHER" id="PTHR38013:SF1">
    <property type="entry name" value="GLYCOPROTEIN_POLYSACCHARIDE METABOLISM"/>
    <property type="match status" value="1"/>
</dbReference>
<dbReference type="Pfam" id="PF09619">
    <property type="entry name" value="YscW"/>
    <property type="match status" value="1"/>
</dbReference>
<name>A0A918XJN3_9GAMM</name>
<organism evidence="3 4">
    <name type="scientific">Parahalioglobus pacificus</name>
    <dbReference type="NCBI Taxonomy" id="930806"/>
    <lineage>
        <taxon>Bacteria</taxon>
        <taxon>Pseudomonadati</taxon>
        <taxon>Pseudomonadota</taxon>
        <taxon>Gammaproteobacteria</taxon>
        <taxon>Cellvibrionales</taxon>
        <taxon>Halieaceae</taxon>
        <taxon>Parahalioglobus</taxon>
    </lineage>
</organism>
<dbReference type="Gene3D" id="2.40.128.270">
    <property type="match status" value="1"/>
</dbReference>
<proteinExistence type="predicted"/>
<dbReference type="Proteomes" id="UP000644693">
    <property type="component" value="Unassembled WGS sequence"/>
</dbReference>
<dbReference type="PANTHER" id="PTHR38013">
    <property type="entry name" value="GLYCOPROTEIN/POLYSACCHARIDE METABOLISM"/>
    <property type="match status" value="1"/>
</dbReference>
<dbReference type="AlphaFoldDB" id="A0A918XJN3"/>
<dbReference type="EMBL" id="BMYM01000002">
    <property type="protein sequence ID" value="GHD35479.1"/>
    <property type="molecule type" value="Genomic_DNA"/>
</dbReference>
<keyword evidence="1" id="KW-0732">Signal</keyword>